<name>A0A1H1PIQ4_9BRAD</name>
<dbReference type="InterPro" id="IPR052186">
    <property type="entry name" value="Hydantoin_racemase-like"/>
</dbReference>
<gene>
    <name evidence="2" type="ORF">SAMN05444158_1036</name>
</gene>
<dbReference type="Gene3D" id="3.40.50.12500">
    <property type="match status" value="1"/>
</dbReference>
<proteinExistence type="inferred from homology"/>
<dbReference type="AlphaFoldDB" id="A0A1H1PIQ4"/>
<sequence length="246" mass="26555">MAGRRRIVYQLVAPMERTLGVAEIGRRRDYLQRHAGACTETEVLSVPSGYASIESERDAVKVAPHLLAGLQKADADGANAGIIGCFSDPAIDAVRETVTMPIVGPGQSSIALALQLGDRYSVLTPLESGHKRTTPRLRAQGLVDRLASVRGIGVSVVELANEKSGAWQRILETSRRCIEEDGADVLVMGCMSMAFMDVDRELSKRLHVPVVNPVLAALKTAETLLDLGLTHSRASWPSPPEKAYFD</sequence>
<dbReference type="InterPro" id="IPR053714">
    <property type="entry name" value="Iso_Racemase_Enz_sf"/>
</dbReference>
<dbReference type="PANTHER" id="PTHR28047:SF5">
    <property type="entry name" value="PROTEIN DCG1"/>
    <property type="match status" value="1"/>
</dbReference>
<evidence type="ECO:0000256" key="1">
    <source>
        <dbReference type="ARBA" id="ARBA00038414"/>
    </source>
</evidence>
<dbReference type="InterPro" id="IPR015942">
    <property type="entry name" value="Asp/Glu/hydantoin_racemase"/>
</dbReference>
<evidence type="ECO:0000313" key="2">
    <source>
        <dbReference type="EMBL" id="SDS11024.1"/>
    </source>
</evidence>
<keyword evidence="3" id="KW-1185">Reference proteome</keyword>
<dbReference type="PANTHER" id="PTHR28047">
    <property type="entry name" value="PROTEIN DCG1"/>
    <property type="match status" value="1"/>
</dbReference>
<dbReference type="RefSeq" id="WP_146686515.1">
    <property type="nucleotide sequence ID" value="NZ_LT629750.1"/>
</dbReference>
<dbReference type="Proteomes" id="UP000243904">
    <property type="component" value="Chromosome I"/>
</dbReference>
<dbReference type="Pfam" id="PF01177">
    <property type="entry name" value="Asp_Glu_race"/>
    <property type="match status" value="1"/>
</dbReference>
<dbReference type="GO" id="GO:0047661">
    <property type="term" value="F:amino-acid racemase activity"/>
    <property type="evidence" value="ECO:0007669"/>
    <property type="project" value="InterPro"/>
</dbReference>
<protein>
    <submittedName>
        <fullName evidence="2">Allantoin racemase</fullName>
    </submittedName>
</protein>
<comment type="similarity">
    <text evidence="1">Belongs to the HyuE racemase family.</text>
</comment>
<accession>A0A1H1PIQ4</accession>
<organism evidence="2 3">
    <name type="scientific">Bradyrhizobium canariense</name>
    <dbReference type="NCBI Taxonomy" id="255045"/>
    <lineage>
        <taxon>Bacteria</taxon>
        <taxon>Pseudomonadati</taxon>
        <taxon>Pseudomonadota</taxon>
        <taxon>Alphaproteobacteria</taxon>
        <taxon>Hyphomicrobiales</taxon>
        <taxon>Nitrobacteraceae</taxon>
        <taxon>Bradyrhizobium</taxon>
    </lineage>
</organism>
<reference evidence="3" key="1">
    <citation type="submission" date="2016-10" db="EMBL/GenBank/DDBJ databases">
        <authorList>
            <person name="Varghese N."/>
            <person name="Submissions S."/>
        </authorList>
    </citation>
    <scope>NUCLEOTIDE SEQUENCE [LARGE SCALE GENOMIC DNA]</scope>
    <source>
        <strain evidence="3">GAS369</strain>
    </source>
</reference>
<evidence type="ECO:0000313" key="3">
    <source>
        <dbReference type="Proteomes" id="UP000243904"/>
    </source>
</evidence>
<dbReference type="EMBL" id="LT629750">
    <property type="protein sequence ID" value="SDS11024.1"/>
    <property type="molecule type" value="Genomic_DNA"/>
</dbReference>